<dbReference type="InterPro" id="IPR005861">
    <property type="entry name" value="HisP_aminotrans"/>
</dbReference>
<keyword evidence="7" id="KW-0028">Amino-acid biosynthesis</keyword>
<dbReference type="PATRIC" id="fig|1423816.3.peg.283"/>
<accession>A0A0R1EWB5</accession>
<dbReference type="HAMAP" id="MF_01023">
    <property type="entry name" value="HisC_aminotrans_2"/>
    <property type="match status" value="1"/>
</dbReference>
<proteinExistence type="inferred from homology"/>
<sequence>MRVNSKAIKKAGGVMLRKSIAGLPDYVSDSTPERIAKAAGLAKLTRLSFNENPVGTSPKVQEAIANWTFSQARSYPDPDAMPLRNAVAERLQVPADQLLFSSGLDEMIALICRTFLDVGDESLQPWPTYPEYQLQAAIAGAVTVNAPVDDATGRIDLQALLTGITAKTKVIWLCNPNNPTGTYLQVSEIAEFMAQVPAKILVVVDEAYIDFVDQVPNPSVLSLITKFANLLVMRTFSKLYGLANFRVGFSIVPKALIPKMQNVRLPYNISGLSQTAALAAWKDVAFTQKVKRQLFAARQQWTAFFDHHHIRHYATQTNFMLYQVAQPQALGAFLKQHGYLVRDSMVPGWIRQSFGTPEQDAEVQGLLLDFLKTTSPLAK</sequence>
<dbReference type="PANTHER" id="PTHR43643">
    <property type="entry name" value="HISTIDINOL-PHOSPHATE AMINOTRANSFERASE 2"/>
    <property type="match status" value="1"/>
</dbReference>
<dbReference type="Pfam" id="PF00155">
    <property type="entry name" value="Aminotran_1_2"/>
    <property type="match status" value="1"/>
</dbReference>
<dbReference type="InterPro" id="IPR015424">
    <property type="entry name" value="PyrdxlP-dep_Trfase"/>
</dbReference>
<keyword evidence="6 7" id="KW-0368">Histidine biosynthesis</keyword>
<comment type="pathway">
    <text evidence="7">Amino-acid biosynthesis; L-histidine biosynthesis; L-histidine from 5-phospho-alpha-D-ribose 1-diphosphate: step 7/9.</text>
</comment>
<dbReference type="InterPro" id="IPR050106">
    <property type="entry name" value="HistidinolP_aminotransfase"/>
</dbReference>
<gene>
    <name evidence="7" type="primary">hisC</name>
    <name evidence="9" type="ORF">FD51_GL000278</name>
</gene>
<evidence type="ECO:0000256" key="5">
    <source>
        <dbReference type="ARBA" id="ARBA00022898"/>
    </source>
</evidence>
<comment type="similarity">
    <text evidence="7">Belongs to the class-II pyridoxal-phosphate-dependent aminotransferase family. Histidinol-phosphate aminotransferase subfamily.</text>
</comment>
<dbReference type="InterPro" id="IPR015421">
    <property type="entry name" value="PyrdxlP-dep_Trfase_major"/>
</dbReference>
<evidence type="ECO:0000256" key="4">
    <source>
        <dbReference type="ARBA" id="ARBA00022679"/>
    </source>
</evidence>
<comment type="catalytic activity">
    <reaction evidence="7">
        <text>L-histidinol phosphate + 2-oxoglutarate = 3-(imidazol-4-yl)-2-oxopropyl phosphate + L-glutamate</text>
        <dbReference type="Rhea" id="RHEA:23744"/>
        <dbReference type="ChEBI" id="CHEBI:16810"/>
        <dbReference type="ChEBI" id="CHEBI:29985"/>
        <dbReference type="ChEBI" id="CHEBI:57766"/>
        <dbReference type="ChEBI" id="CHEBI:57980"/>
        <dbReference type="EC" id="2.6.1.9"/>
    </reaction>
</comment>
<evidence type="ECO:0000259" key="8">
    <source>
        <dbReference type="Pfam" id="PF00155"/>
    </source>
</evidence>
<dbReference type="Proteomes" id="UP000051984">
    <property type="component" value="Unassembled WGS sequence"/>
</dbReference>
<dbReference type="InterPro" id="IPR004839">
    <property type="entry name" value="Aminotransferase_I/II_large"/>
</dbReference>
<dbReference type="PANTHER" id="PTHR43643:SF3">
    <property type="entry name" value="HISTIDINOL-PHOSPHATE AMINOTRANSFERASE"/>
    <property type="match status" value="1"/>
</dbReference>
<dbReference type="SUPFAM" id="SSF53383">
    <property type="entry name" value="PLP-dependent transferases"/>
    <property type="match status" value="1"/>
</dbReference>
<dbReference type="AlphaFoldDB" id="A0A0R1EWB5"/>
<dbReference type="GO" id="GO:0004400">
    <property type="term" value="F:histidinol-phosphate transaminase activity"/>
    <property type="evidence" value="ECO:0007669"/>
    <property type="project" value="UniProtKB-UniRule"/>
</dbReference>
<dbReference type="NCBIfam" id="TIGR01141">
    <property type="entry name" value="hisC"/>
    <property type="match status" value="1"/>
</dbReference>
<evidence type="ECO:0000256" key="7">
    <source>
        <dbReference type="HAMAP-Rule" id="MF_01023"/>
    </source>
</evidence>
<dbReference type="Gene3D" id="3.40.640.10">
    <property type="entry name" value="Type I PLP-dependent aspartate aminotransferase-like (Major domain)"/>
    <property type="match status" value="1"/>
</dbReference>
<dbReference type="InterPro" id="IPR015422">
    <property type="entry name" value="PyrdxlP-dep_Trfase_small"/>
</dbReference>
<dbReference type="CDD" id="cd00609">
    <property type="entry name" value="AAT_like"/>
    <property type="match status" value="1"/>
</dbReference>
<dbReference type="eggNOG" id="COG0079">
    <property type="taxonomic scope" value="Bacteria"/>
</dbReference>
<dbReference type="GO" id="GO:0030170">
    <property type="term" value="F:pyridoxal phosphate binding"/>
    <property type="evidence" value="ECO:0007669"/>
    <property type="project" value="InterPro"/>
</dbReference>
<feature type="modified residue" description="N6-(pyridoxal phosphate)lysine" evidence="7">
    <location>
        <position position="238"/>
    </location>
</feature>
<keyword evidence="5 7" id="KW-0663">Pyridoxal phosphate</keyword>
<keyword evidence="4 7" id="KW-0808">Transferase</keyword>
<evidence type="ECO:0000256" key="3">
    <source>
        <dbReference type="ARBA" id="ARBA00022576"/>
    </source>
</evidence>
<dbReference type="UniPathway" id="UPA00031">
    <property type="reaction ID" value="UER00012"/>
</dbReference>
<comment type="subunit">
    <text evidence="2 7">Homodimer.</text>
</comment>
<comment type="caution">
    <text evidence="9">The sequence shown here is derived from an EMBL/GenBank/DDBJ whole genome shotgun (WGS) entry which is preliminary data.</text>
</comment>
<organism evidence="9 10">
    <name type="scientific">Lacticaseibacillus zeae DSM 20178 = KCTC 3804</name>
    <dbReference type="NCBI Taxonomy" id="1423816"/>
    <lineage>
        <taxon>Bacteria</taxon>
        <taxon>Bacillati</taxon>
        <taxon>Bacillota</taxon>
        <taxon>Bacilli</taxon>
        <taxon>Lactobacillales</taxon>
        <taxon>Lactobacillaceae</taxon>
        <taxon>Lacticaseibacillus</taxon>
    </lineage>
</organism>
<feature type="domain" description="Aminotransferase class I/classII large" evidence="8">
    <location>
        <begin position="43"/>
        <end position="360"/>
    </location>
</feature>
<name>A0A0R1EWB5_LACZE</name>
<evidence type="ECO:0000256" key="1">
    <source>
        <dbReference type="ARBA" id="ARBA00001933"/>
    </source>
</evidence>
<dbReference type="Gene3D" id="3.90.1150.10">
    <property type="entry name" value="Aspartate Aminotransferase, domain 1"/>
    <property type="match status" value="1"/>
</dbReference>
<evidence type="ECO:0000256" key="2">
    <source>
        <dbReference type="ARBA" id="ARBA00011738"/>
    </source>
</evidence>
<dbReference type="GO" id="GO:0000105">
    <property type="term" value="P:L-histidine biosynthetic process"/>
    <property type="evidence" value="ECO:0007669"/>
    <property type="project" value="UniProtKB-UniRule"/>
</dbReference>
<dbReference type="EC" id="2.6.1.9" evidence="7"/>
<keyword evidence="3 7" id="KW-0032">Aminotransferase</keyword>
<evidence type="ECO:0000313" key="10">
    <source>
        <dbReference type="Proteomes" id="UP000051984"/>
    </source>
</evidence>
<dbReference type="EMBL" id="AZCT01000001">
    <property type="protein sequence ID" value="KRK13717.1"/>
    <property type="molecule type" value="Genomic_DNA"/>
</dbReference>
<protein>
    <recommendedName>
        <fullName evidence="7">Histidinol-phosphate aminotransferase</fullName>
        <ecNumber evidence="7">2.6.1.9</ecNumber>
    </recommendedName>
    <alternativeName>
        <fullName evidence="7">Imidazole acetol-phosphate transaminase</fullName>
    </alternativeName>
</protein>
<evidence type="ECO:0000313" key="9">
    <source>
        <dbReference type="EMBL" id="KRK13717.1"/>
    </source>
</evidence>
<reference evidence="9 10" key="1">
    <citation type="journal article" date="2015" name="Genome Announc.">
        <title>Expanding the biotechnology potential of lactobacilli through comparative genomics of 213 strains and associated genera.</title>
        <authorList>
            <person name="Sun Z."/>
            <person name="Harris H.M."/>
            <person name="McCann A."/>
            <person name="Guo C."/>
            <person name="Argimon S."/>
            <person name="Zhang W."/>
            <person name="Yang X."/>
            <person name="Jeffery I.B."/>
            <person name="Cooney J.C."/>
            <person name="Kagawa T.F."/>
            <person name="Liu W."/>
            <person name="Song Y."/>
            <person name="Salvetti E."/>
            <person name="Wrobel A."/>
            <person name="Rasinkangas P."/>
            <person name="Parkhill J."/>
            <person name="Rea M.C."/>
            <person name="O'Sullivan O."/>
            <person name="Ritari J."/>
            <person name="Douillard F.P."/>
            <person name="Paul Ross R."/>
            <person name="Yang R."/>
            <person name="Briner A.E."/>
            <person name="Felis G.E."/>
            <person name="de Vos W.M."/>
            <person name="Barrangou R."/>
            <person name="Klaenhammer T.R."/>
            <person name="Caufield P.W."/>
            <person name="Cui Y."/>
            <person name="Zhang H."/>
            <person name="O'Toole P.W."/>
        </authorList>
    </citation>
    <scope>NUCLEOTIDE SEQUENCE [LARGE SCALE GENOMIC DNA]</scope>
    <source>
        <strain evidence="9 10">DSM 20178</strain>
    </source>
</reference>
<evidence type="ECO:0000256" key="6">
    <source>
        <dbReference type="ARBA" id="ARBA00023102"/>
    </source>
</evidence>
<comment type="cofactor">
    <cofactor evidence="1 7">
        <name>pyridoxal 5'-phosphate</name>
        <dbReference type="ChEBI" id="CHEBI:597326"/>
    </cofactor>
</comment>